<keyword evidence="2 5" id="KW-0489">Methyltransferase</keyword>
<dbReference type="GO" id="GO:0032259">
    <property type="term" value="P:methylation"/>
    <property type="evidence" value="ECO:0007669"/>
    <property type="project" value="UniProtKB-KW"/>
</dbReference>
<dbReference type="GO" id="GO:0003723">
    <property type="term" value="F:RNA binding"/>
    <property type="evidence" value="ECO:0007669"/>
    <property type="project" value="InterPro"/>
</dbReference>
<sequence length="282" mass="30191">MRGRHMPAPFSYLLIRKMTMRKYHDSMTGQLLKVQGLYMAKNRATYSQEVAEGPQAVREALSWAGERVRDIYVTEDVLQRYPEFEEMTDGYWTHVVPENVLGQVSGDAQGILAVLNTAPKPDIDSLFDNTDLVLLGVEMQDPGNAGTVIRTADAAGAGAVLFGTGSVDHGSAKVIRSAAGSTYHLPILGNLDPRSVIATAKKHGFQVLATDGDGDVTLGSNEVDLTVPTLWILGNEARGLQGEILDRADVTVSIPIPGKAESLNVATAAAVCLYASVLARQA</sequence>
<dbReference type="InterPro" id="IPR029028">
    <property type="entry name" value="Alpha/beta_knot_MTases"/>
</dbReference>
<dbReference type="PANTHER" id="PTHR46429">
    <property type="entry name" value="23S RRNA (GUANOSINE-2'-O-)-METHYLTRANSFERASE RLMB"/>
    <property type="match status" value="1"/>
</dbReference>
<dbReference type="Proteomes" id="UP000280344">
    <property type="component" value="Chromosome"/>
</dbReference>
<dbReference type="OrthoDB" id="9794400at2"/>
<proteinExistence type="inferred from homology"/>
<dbReference type="AlphaFoldDB" id="A0A3Q9G762"/>
<dbReference type="GO" id="GO:0008173">
    <property type="term" value="F:RNA methyltransferase activity"/>
    <property type="evidence" value="ECO:0007669"/>
    <property type="project" value="InterPro"/>
</dbReference>
<organism evidence="5 6">
    <name type="scientific">Flaviflexus ciconiae</name>
    <dbReference type="NCBI Taxonomy" id="2496867"/>
    <lineage>
        <taxon>Bacteria</taxon>
        <taxon>Bacillati</taxon>
        <taxon>Actinomycetota</taxon>
        <taxon>Actinomycetes</taxon>
        <taxon>Actinomycetales</taxon>
        <taxon>Actinomycetaceae</taxon>
        <taxon>Flaviflexus</taxon>
    </lineage>
</organism>
<dbReference type="GO" id="GO:0006396">
    <property type="term" value="P:RNA processing"/>
    <property type="evidence" value="ECO:0007669"/>
    <property type="project" value="InterPro"/>
</dbReference>
<dbReference type="SMART" id="SM00967">
    <property type="entry name" value="SpoU_sub_bind"/>
    <property type="match status" value="1"/>
</dbReference>
<feature type="domain" description="RNA 2-O ribose methyltransferase substrate binding" evidence="4">
    <location>
        <begin position="50"/>
        <end position="121"/>
    </location>
</feature>
<dbReference type="InterPro" id="IPR004441">
    <property type="entry name" value="rRNA_MeTrfase_TrmH"/>
</dbReference>
<evidence type="ECO:0000256" key="1">
    <source>
        <dbReference type="ARBA" id="ARBA00007228"/>
    </source>
</evidence>
<dbReference type="SUPFAM" id="SSF75217">
    <property type="entry name" value="alpha/beta knot"/>
    <property type="match status" value="1"/>
</dbReference>
<comment type="similarity">
    <text evidence="1">Belongs to the class IV-like SAM-binding methyltransferase superfamily. RNA methyltransferase TrmH family.</text>
</comment>
<evidence type="ECO:0000256" key="3">
    <source>
        <dbReference type="ARBA" id="ARBA00022679"/>
    </source>
</evidence>
<evidence type="ECO:0000256" key="2">
    <source>
        <dbReference type="ARBA" id="ARBA00022603"/>
    </source>
</evidence>
<dbReference type="GO" id="GO:0005829">
    <property type="term" value="C:cytosol"/>
    <property type="evidence" value="ECO:0007669"/>
    <property type="project" value="TreeGrafter"/>
</dbReference>
<name>A0A3Q9G762_9ACTO</name>
<protein>
    <submittedName>
        <fullName evidence="5">RNA methyltransferase</fullName>
    </submittedName>
</protein>
<dbReference type="InterPro" id="IPR029064">
    <property type="entry name" value="Ribosomal_eL30-like_sf"/>
</dbReference>
<dbReference type="InterPro" id="IPR029026">
    <property type="entry name" value="tRNA_m1G_MTases_N"/>
</dbReference>
<dbReference type="InterPro" id="IPR013123">
    <property type="entry name" value="SpoU_subst-bd"/>
</dbReference>
<dbReference type="Pfam" id="PF00588">
    <property type="entry name" value="SpoU_methylase"/>
    <property type="match status" value="1"/>
</dbReference>
<dbReference type="Gene3D" id="3.40.1280.10">
    <property type="match status" value="1"/>
</dbReference>
<evidence type="ECO:0000313" key="6">
    <source>
        <dbReference type="Proteomes" id="UP000280344"/>
    </source>
</evidence>
<dbReference type="EMBL" id="CP034593">
    <property type="protein sequence ID" value="AZQ76696.1"/>
    <property type="molecule type" value="Genomic_DNA"/>
</dbReference>
<keyword evidence="3 5" id="KW-0808">Transferase</keyword>
<dbReference type="InterPro" id="IPR001537">
    <property type="entry name" value="SpoU_MeTrfase"/>
</dbReference>
<dbReference type="CDD" id="cd18095">
    <property type="entry name" value="SpoU-like_rRNA-MTase"/>
    <property type="match status" value="1"/>
</dbReference>
<dbReference type="Gene3D" id="3.30.1330.30">
    <property type="match status" value="1"/>
</dbReference>
<accession>A0A3Q9G762</accession>
<reference evidence="5 6" key="1">
    <citation type="submission" date="2018-12" db="EMBL/GenBank/DDBJ databases">
        <title>Complete genome sequence of Flaviflexus sp. H23T48.</title>
        <authorList>
            <person name="Bae J.-W."/>
            <person name="Lee J.-Y."/>
        </authorList>
    </citation>
    <scope>NUCLEOTIDE SEQUENCE [LARGE SCALE GENOMIC DNA]</scope>
    <source>
        <strain evidence="5 6">H23T48</strain>
    </source>
</reference>
<dbReference type="SUPFAM" id="SSF55315">
    <property type="entry name" value="L30e-like"/>
    <property type="match status" value="1"/>
</dbReference>
<dbReference type="PANTHER" id="PTHR46429:SF2">
    <property type="entry name" value="TRNA_RRNA METHYLTRANSFERASE"/>
    <property type="match status" value="1"/>
</dbReference>
<gene>
    <name evidence="5" type="ORF">EJ997_04405</name>
</gene>
<evidence type="ECO:0000259" key="4">
    <source>
        <dbReference type="SMART" id="SM00967"/>
    </source>
</evidence>
<dbReference type="KEGG" id="flh:EJ997_04405"/>
<evidence type="ECO:0000313" key="5">
    <source>
        <dbReference type="EMBL" id="AZQ76696.1"/>
    </source>
</evidence>
<keyword evidence="6" id="KW-1185">Reference proteome</keyword>